<dbReference type="GO" id="GO:0062064">
    <property type="term" value="F:box C/D methylation guide snoRNP complex binding"/>
    <property type="evidence" value="ECO:0007669"/>
    <property type="project" value="TreeGrafter"/>
</dbReference>
<dbReference type="PANTHER" id="PTHR28674:SF1">
    <property type="entry name" value="NOP PROTEIN CHAPERONE 1"/>
    <property type="match status" value="1"/>
</dbReference>
<feature type="region of interest" description="Disordered" evidence="1">
    <location>
        <begin position="1"/>
        <end position="21"/>
    </location>
</feature>
<dbReference type="OrthoDB" id="1112980at2759"/>
<dbReference type="PANTHER" id="PTHR28674">
    <property type="entry name" value="SIMILAR TO DNA SEGMENT, CHR 10, WAYNE STATE UNIVERSITY 102,-EXPRESSED"/>
    <property type="match status" value="1"/>
</dbReference>
<dbReference type="InterPro" id="IPR027921">
    <property type="entry name" value="NOPCHAP1"/>
</dbReference>
<evidence type="ECO:0000313" key="3">
    <source>
        <dbReference type="Proteomes" id="UP000015453"/>
    </source>
</evidence>
<comment type="caution">
    <text evidence="2">The sequence shown here is derived from an EMBL/GenBank/DDBJ whole genome shotgun (WGS) entry which is preliminary data.</text>
</comment>
<gene>
    <name evidence="2" type="ORF">M569_01023</name>
</gene>
<evidence type="ECO:0000256" key="1">
    <source>
        <dbReference type="SAM" id="MobiDB-lite"/>
    </source>
</evidence>
<feature type="region of interest" description="Disordered" evidence="1">
    <location>
        <begin position="136"/>
        <end position="203"/>
    </location>
</feature>
<sequence>MVGNSSKDLLKLEPNGSGVRTTSSLESKFLFCSRSDELSSPATSSLHKPDMFSVPKSQVLGKVKDFLGVISESNKKLQHDAKLNPDRYDIEVLGDAANSSGYIEMDLMLGVADLHTPEAVAAAEAAMAGRVPAFLPLGGGGSDDGGSSGSSDCEGENDESKKDSSSKPVRNGAEEETIHEVDELKDKKKKKKKRKRPNIVELS</sequence>
<organism evidence="2 3">
    <name type="scientific">Genlisea aurea</name>
    <dbReference type="NCBI Taxonomy" id="192259"/>
    <lineage>
        <taxon>Eukaryota</taxon>
        <taxon>Viridiplantae</taxon>
        <taxon>Streptophyta</taxon>
        <taxon>Embryophyta</taxon>
        <taxon>Tracheophyta</taxon>
        <taxon>Spermatophyta</taxon>
        <taxon>Magnoliopsida</taxon>
        <taxon>eudicotyledons</taxon>
        <taxon>Gunneridae</taxon>
        <taxon>Pentapetalae</taxon>
        <taxon>asterids</taxon>
        <taxon>lamiids</taxon>
        <taxon>Lamiales</taxon>
        <taxon>Lentibulariaceae</taxon>
        <taxon>Genlisea</taxon>
    </lineage>
</organism>
<feature type="compositionally biased region" description="Basic residues" evidence="1">
    <location>
        <begin position="187"/>
        <end position="197"/>
    </location>
</feature>
<feature type="compositionally biased region" description="Gly residues" evidence="1">
    <location>
        <begin position="137"/>
        <end position="148"/>
    </location>
</feature>
<dbReference type="Proteomes" id="UP000015453">
    <property type="component" value="Unassembled WGS sequence"/>
</dbReference>
<evidence type="ECO:0000313" key="2">
    <source>
        <dbReference type="EMBL" id="EPS73735.1"/>
    </source>
</evidence>
<accession>S8D2W2</accession>
<proteinExistence type="predicted"/>
<feature type="compositionally biased region" description="Basic and acidic residues" evidence="1">
    <location>
        <begin position="172"/>
        <end position="186"/>
    </location>
</feature>
<dbReference type="Pfam" id="PF15370">
    <property type="entry name" value="NOPCHAP1"/>
    <property type="match status" value="1"/>
</dbReference>
<keyword evidence="3" id="KW-1185">Reference proteome</keyword>
<dbReference type="EMBL" id="AUSU01000330">
    <property type="protein sequence ID" value="EPS73735.1"/>
    <property type="molecule type" value="Genomic_DNA"/>
</dbReference>
<reference evidence="2 3" key="1">
    <citation type="journal article" date="2013" name="BMC Genomics">
        <title>The miniature genome of a carnivorous plant Genlisea aurea contains a low number of genes and short non-coding sequences.</title>
        <authorList>
            <person name="Leushkin E.V."/>
            <person name="Sutormin R.A."/>
            <person name="Nabieva E.R."/>
            <person name="Penin A.A."/>
            <person name="Kondrashov A.S."/>
            <person name="Logacheva M.D."/>
        </authorList>
    </citation>
    <scope>NUCLEOTIDE SEQUENCE [LARGE SCALE GENOMIC DNA]</scope>
</reference>
<dbReference type="GO" id="GO:0000492">
    <property type="term" value="P:box C/D snoRNP assembly"/>
    <property type="evidence" value="ECO:0007669"/>
    <property type="project" value="InterPro"/>
</dbReference>
<protein>
    <submittedName>
        <fullName evidence="2">Uncharacterized protein</fullName>
    </submittedName>
</protein>
<name>S8D2W2_9LAMI</name>
<dbReference type="AlphaFoldDB" id="S8D2W2"/>